<dbReference type="EMBL" id="WHWC01000004">
    <property type="protein sequence ID" value="KAG8384755.1"/>
    <property type="molecule type" value="Genomic_DNA"/>
</dbReference>
<sequence>MTTRGTFVALFIILVSIFLPSGKACTFYISNKCPCPIWPATAPNTGHPVIANGGFHLPPNKTRKVHAPGDWSGRIWARTGCNFDSTIHNPACETGDCDGKLECNGAIGLPPVTLVEVTLQYDNQKPSFTMLASSTATICRPRVQNKYGSPAKCKPSVYSRLFKDACPNYVSYAFETPLPLVACDSDEYVITFCPNRWGGDHTDI</sequence>
<evidence type="ECO:0000313" key="4">
    <source>
        <dbReference type="Proteomes" id="UP000826271"/>
    </source>
</evidence>
<feature type="disulfide bond" evidence="1">
    <location>
        <begin position="33"/>
        <end position="193"/>
    </location>
</feature>
<feature type="disulfide bond" evidence="1">
    <location>
        <begin position="97"/>
        <end position="103"/>
    </location>
</feature>
<evidence type="ECO:0000313" key="3">
    <source>
        <dbReference type="EMBL" id="KAG8384755.1"/>
    </source>
</evidence>
<dbReference type="Pfam" id="PF00314">
    <property type="entry name" value="Thaumatin"/>
    <property type="match status" value="2"/>
</dbReference>
<dbReference type="PANTHER" id="PTHR31048">
    <property type="entry name" value="OS03G0233200 PROTEIN"/>
    <property type="match status" value="1"/>
</dbReference>
<feature type="chain" id="PRO_5043316601" description="Thaumatin-like protein" evidence="2">
    <location>
        <begin position="25"/>
        <end position="204"/>
    </location>
</feature>
<keyword evidence="1" id="KW-1015">Disulfide bond</keyword>
<evidence type="ECO:0008006" key="5">
    <source>
        <dbReference type="Google" id="ProtNLM"/>
    </source>
</evidence>
<protein>
    <recommendedName>
        <fullName evidence="5">Thaumatin-like protein</fullName>
    </recommendedName>
</protein>
<accession>A0AAV6XTI3</accession>
<gene>
    <name evidence="3" type="ORF">BUALT_Bualt04G0151400</name>
</gene>
<dbReference type="InterPro" id="IPR037176">
    <property type="entry name" value="Osmotin/thaumatin-like_sf"/>
</dbReference>
<dbReference type="PIRSF" id="PIRSF002703">
    <property type="entry name" value="Thaumatin"/>
    <property type="match status" value="1"/>
</dbReference>
<keyword evidence="4" id="KW-1185">Reference proteome</keyword>
<dbReference type="InterPro" id="IPR001938">
    <property type="entry name" value="Thaumatin"/>
</dbReference>
<evidence type="ECO:0000256" key="1">
    <source>
        <dbReference type="PIRSR" id="PIRSR002703-1"/>
    </source>
</evidence>
<feature type="signal peptide" evidence="2">
    <location>
        <begin position="1"/>
        <end position="24"/>
    </location>
</feature>
<dbReference type="AlphaFoldDB" id="A0AAV6XTI3"/>
<keyword evidence="2" id="KW-0732">Signal</keyword>
<dbReference type="PROSITE" id="PS51367">
    <property type="entry name" value="THAUMATIN_2"/>
    <property type="match status" value="1"/>
</dbReference>
<evidence type="ECO:0000256" key="2">
    <source>
        <dbReference type="SAM" id="SignalP"/>
    </source>
</evidence>
<comment type="caution">
    <text evidence="3">The sequence shown here is derived from an EMBL/GenBank/DDBJ whole genome shotgun (WGS) entry which is preliminary data.</text>
</comment>
<dbReference type="Gene3D" id="2.60.110.10">
    <property type="entry name" value="Thaumatin"/>
    <property type="match status" value="2"/>
</dbReference>
<feature type="disulfide bond" evidence="1">
    <location>
        <begin position="139"/>
        <end position="166"/>
    </location>
</feature>
<dbReference type="Proteomes" id="UP000826271">
    <property type="component" value="Unassembled WGS sequence"/>
</dbReference>
<dbReference type="PRINTS" id="PR00347">
    <property type="entry name" value="THAUMATIN"/>
</dbReference>
<dbReference type="SUPFAM" id="SSF49870">
    <property type="entry name" value="Osmotin, thaumatin-like protein"/>
    <property type="match status" value="1"/>
</dbReference>
<reference evidence="3" key="1">
    <citation type="submission" date="2019-10" db="EMBL/GenBank/DDBJ databases">
        <authorList>
            <person name="Zhang R."/>
            <person name="Pan Y."/>
            <person name="Wang J."/>
            <person name="Ma R."/>
            <person name="Yu S."/>
        </authorList>
    </citation>
    <scope>NUCLEOTIDE SEQUENCE</scope>
    <source>
        <strain evidence="3">LA-IB0</strain>
        <tissue evidence="3">Leaf</tissue>
    </source>
</reference>
<dbReference type="SMART" id="SM00205">
    <property type="entry name" value="THN"/>
    <property type="match status" value="1"/>
</dbReference>
<proteinExistence type="predicted"/>
<organism evidence="3 4">
    <name type="scientific">Buddleja alternifolia</name>
    <dbReference type="NCBI Taxonomy" id="168488"/>
    <lineage>
        <taxon>Eukaryota</taxon>
        <taxon>Viridiplantae</taxon>
        <taxon>Streptophyta</taxon>
        <taxon>Embryophyta</taxon>
        <taxon>Tracheophyta</taxon>
        <taxon>Spermatophyta</taxon>
        <taxon>Magnoliopsida</taxon>
        <taxon>eudicotyledons</taxon>
        <taxon>Gunneridae</taxon>
        <taxon>Pentapetalae</taxon>
        <taxon>asterids</taxon>
        <taxon>lamiids</taxon>
        <taxon>Lamiales</taxon>
        <taxon>Scrophulariaceae</taxon>
        <taxon>Buddlejeae</taxon>
        <taxon>Buddleja</taxon>
    </lineage>
</organism>
<name>A0AAV6XTI3_9LAMI</name>
<feature type="disulfide bond" evidence="1">
    <location>
        <begin position="81"/>
        <end position="92"/>
    </location>
</feature>